<dbReference type="KEGG" id="aalt:CC77DRAFT_289750"/>
<organism evidence="2 3">
    <name type="scientific">Alternaria alternata</name>
    <name type="common">Alternaria rot fungus</name>
    <name type="synonym">Torula alternata</name>
    <dbReference type="NCBI Taxonomy" id="5599"/>
    <lineage>
        <taxon>Eukaryota</taxon>
        <taxon>Fungi</taxon>
        <taxon>Dikarya</taxon>
        <taxon>Ascomycota</taxon>
        <taxon>Pezizomycotina</taxon>
        <taxon>Dothideomycetes</taxon>
        <taxon>Pleosporomycetidae</taxon>
        <taxon>Pleosporales</taxon>
        <taxon>Pleosporineae</taxon>
        <taxon>Pleosporaceae</taxon>
        <taxon>Alternaria</taxon>
        <taxon>Alternaria sect. Alternaria</taxon>
        <taxon>Alternaria alternata complex</taxon>
    </lineage>
</organism>
<gene>
    <name evidence="2" type="ORF">CC77DRAFT_289750</name>
</gene>
<dbReference type="PANTHER" id="PTHR33112">
    <property type="entry name" value="DOMAIN PROTEIN, PUTATIVE-RELATED"/>
    <property type="match status" value="1"/>
</dbReference>
<dbReference type="PANTHER" id="PTHR33112:SF16">
    <property type="entry name" value="HETEROKARYON INCOMPATIBILITY DOMAIN-CONTAINING PROTEIN"/>
    <property type="match status" value="1"/>
</dbReference>
<dbReference type="EMBL" id="KV441470">
    <property type="protein sequence ID" value="OAG24915.1"/>
    <property type="molecule type" value="Genomic_DNA"/>
</dbReference>
<protein>
    <submittedName>
        <fullName evidence="2">HET-domain-containing protein</fullName>
    </submittedName>
</protein>
<name>A0A177DYV9_ALTAL</name>
<dbReference type="OMA" id="DWSHESS"/>
<evidence type="ECO:0000313" key="2">
    <source>
        <dbReference type="EMBL" id="OAG24915.1"/>
    </source>
</evidence>
<accession>A0A177DYV9</accession>
<reference evidence="2 3" key="1">
    <citation type="submission" date="2016-05" db="EMBL/GenBank/DDBJ databases">
        <title>Comparative analysis of secretome profiles of manganese(II)-oxidizing ascomycete fungi.</title>
        <authorList>
            <consortium name="DOE Joint Genome Institute"/>
            <person name="Zeiner C.A."/>
            <person name="Purvine S.O."/>
            <person name="Zink E.M."/>
            <person name="Wu S."/>
            <person name="Pasa-Tolic L."/>
            <person name="Chaput D.L."/>
            <person name="Haridas S."/>
            <person name="Grigoriev I.V."/>
            <person name="Santelli C.M."/>
            <person name="Hansel C.M."/>
        </authorList>
    </citation>
    <scope>NUCLEOTIDE SEQUENCE [LARGE SCALE GENOMIC DNA]</scope>
    <source>
        <strain evidence="2 3">SRC1lrK2f</strain>
    </source>
</reference>
<dbReference type="RefSeq" id="XP_018390336.1">
    <property type="nucleotide sequence ID" value="XM_018531080.1"/>
</dbReference>
<dbReference type="Proteomes" id="UP000077248">
    <property type="component" value="Unassembled WGS sequence"/>
</dbReference>
<keyword evidence="3" id="KW-1185">Reference proteome</keyword>
<dbReference type="InterPro" id="IPR010730">
    <property type="entry name" value="HET"/>
</dbReference>
<dbReference type="Pfam" id="PF06985">
    <property type="entry name" value="HET"/>
    <property type="match status" value="1"/>
</dbReference>
<sequence length="672" mass="77386">MSGSEEKDTLCERCRCLSFDDLALGGQEAKRRLVRLDWKLEDSLPNMPRLSHSSRLGCVFCQALLRSLEEVLARNARYYDIYDGKLHDMYDGRLISIAYLSLLVDKGIEGLLIETTFNQNWDIQSLFPIEADSNCEKWLGVTPARVNSYLDPIIIGTIRRYLDQWTPRCHPEISSPFMPTRVIDIGHDASVVPRLVHSSSIRQSEKTKYAALSYCWGDEKDAETQFKTQKASLEERCTSLPNELMTSTTKDAIAITRAIGLRYIWIDALCIVQDDNDDWSHESSRMNLVYRHAFVTFCSLNSNSCHEGFLNRVPAVEVPVQSTVNKATRGSYSIRLQPRTGNRDWTDYDWDYLSSKWSQRCWTYQEQEMSTRLLLFGSLRFYFRCDKYLWTEGYEDPLDISTWGILSQVTRFKESHITSRELYQCWDELTTNYGTRSVTFDKDRLPAIAGLARIVGEALQDQYLAGLWKGHLFVGLVWRSIDAMSSRSLRTHLQNIRQRNYVAPSWSWAACPAAGGWIITDLQLGRMIKEATIVDVGVDTEFKDPYGRISGGFLRILGKLAAMPTYLASNSSSWDDHWYHYTESSDETSWTYTDWLHKDKEAGLDLLAVMLLYRTEPDDETEPRILRALLLHPADGMKQYYRVGTIASYCRGSDKEMVNWFEDSQEDTICII</sequence>
<dbReference type="AlphaFoldDB" id="A0A177DYV9"/>
<evidence type="ECO:0000313" key="3">
    <source>
        <dbReference type="Proteomes" id="UP000077248"/>
    </source>
</evidence>
<dbReference type="VEuPathDB" id="FungiDB:CC77DRAFT_289750"/>
<dbReference type="GeneID" id="29116674"/>
<feature type="domain" description="Heterokaryon incompatibility" evidence="1">
    <location>
        <begin position="209"/>
        <end position="366"/>
    </location>
</feature>
<dbReference type="STRING" id="5599.A0A177DYV9"/>
<proteinExistence type="predicted"/>
<evidence type="ECO:0000259" key="1">
    <source>
        <dbReference type="Pfam" id="PF06985"/>
    </source>
</evidence>